<keyword evidence="1" id="KW-1185">Reference proteome</keyword>
<name>A0A915IBR2_ROMCU</name>
<accession>A0A915IBR2</accession>
<protein>
    <submittedName>
        <fullName evidence="2">Uncharacterized protein</fullName>
    </submittedName>
</protein>
<dbReference type="AlphaFoldDB" id="A0A915IBR2"/>
<organism evidence="1 2">
    <name type="scientific">Romanomermis culicivorax</name>
    <name type="common">Nematode worm</name>
    <dbReference type="NCBI Taxonomy" id="13658"/>
    <lineage>
        <taxon>Eukaryota</taxon>
        <taxon>Metazoa</taxon>
        <taxon>Ecdysozoa</taxon>
        <taxon>Nematoda</taxon>
        <taxon>Enoplea</taxon>
        <taxon>Dorylaimia</taxon>
        <taxon>Mermithida</taxon>
        <taxon>Mermithoidea</taxon>
        <taxon>Mermithidae</taxon>
        <taxon>Romanomermis</taxon>
    </lineage>
</organism>
<evidence type="ECO:0000313" key="2">
    <source>
        <dbReference type="WBParaSite" id="nRc.2.0.1.t10691-RA"/>
    </source>
</evidence>
<dbReference type="WBParaSite" id="nRc.2.0.1.t10691-RA">
    <property type="protein sequence ID" value="nRc.2.0.1.t10691-RA"/>
    <property type="gene ID" value="nRc.2.0.1.g10691"/>
</dbReference>
<reference evidence="2" key="1">
    <citation type="submission" date="2022-11" db="UniProtKB">
        <authorList>
            <consortium name="WormBaseParasite"/>
        </authorList>
    </citation>
    <scope>IDENTIFICATION</scope>
</reference>
<sequence>MNTQGGLDSVKNAKIDFFLFDLEDDEVRTSDFNDARSYEWSPTACNFHSNMPCKFGTMEKKWSILNGSSEKSLKDGGPDYPAIGFWSETYDSATLFSDPITCFERDTRSIRLKLWVKGRWSFEICFLSADDGSVIGCGTTASSTNFQIHRLELEQPFLDYIGDARKGRGPMIIVMYAVVDNGVVLLDDISFTGAPCLYTEEAPIDWIDFKTFSTKEDQLFNELLAPIVKRNFRRYLKTIMSQHGSNLKNKNDCGHVCSKVPCPSANPLPTTFCYAGEDHIERVCIINFDALRHHIQSRFSTSRNIPQNYSPCAV</sequence>
<proteinExistence type="predicted"/>
<dbReference type="Proteomes" id="UP000887565">
    <property type="component" value="Unplaced"/>
</dbReference>
<evidence type="ECO:0000313" key="1">
    <source>
        <dbReference type="Proteomes" id="UP000887565"/>
    </source>
</evidence>